<feature type="domain" description="HTH marR-type" evidence="4">
    <location>
        <begin position="7"/>
        <end position="138"/>
    </location>
</feature>
<dbReference type="SUPFAM" id="SSF46785">
    <property type="entry name" value="Winged helix' DNA-binding domain"/>
    <property type="match status" value="1"/>
</dbReference>
<accession>A0ABP9LKD5</accession>
<dbReference type="InterPro" id="IPR036390">
    <property type="entry name" value="WH_DNA-bd_sf"/>
</dbReference>
<sequence>MKLYGMPGHLIRRLHQRSTHIFQERAKEVGVDLTSVQFAAMDALRTHPGIDQARVAALIAYDRATIGGVIERLERKGLVERSVSEQDRRARVVQLTETGRALLEEFTPTVSTMQGEILAHLDESERAQFNALLRKALDLDAEAAD</sequence>
<keyword evidence="1" id="KW-0805">Transcription regulation</keyword>
<dbReference type="InterPro" id="IPR023187">
    <property type="entry name" value="Tscrpt_reg_MarR-type_CS"/>
</dbReference>
<dbReference type="PANTHER" id="PTHR33164:SF95">
    <property type="entry name" value="TRANSCRIPTIONAL REGULATOR"/>
    <property type="match status" value="1"/>
</dbReference>
<evidence type="ECO:0000256" key="1">
    <source>
        <dbReference type="ARBA" id="ARBA00023015"/>
    </source>
</evidence>
<gene>
    <name evidence="5" type="ORF">GCM10023209_33600</name>
</gene>
<evidence type="ECO:0000313" key="5">
    <source>
        <dbReference type="EMBL" id="GAA5080263.1"/>
    </source>
</evidence>
<keyword evidence="2" id="KW-0238">DNA-binding</keyword>
<proteinExistence type="predicted"/>
<evidence type="ECO:0000259" key="4">
    <source>
        <dbReference type="PROSITE" id="PS50995"/>
    </source>
</evidence>
<dbReference type="Proteomes" id="UP001499910">
    <property type="component" value="Unassembled WGS sequence"/>
</dbReference>
<comment type="caution">
    <text evidence="5">The sequence shown here is derived from an EMBL/GenBank/DDBJ whole genome shotgun (WGS) entry which is preliminary data.</text>
</comment>
<dbReference type="InterPro" id="IPR039422">
    <property type="entry name" value="MarR/SlyA-like"/>
</dbReference>
<dbReference type="PROSITE" id="PS01117">
    <property type="entry name" value="HTH_MARR_1"/>
    <property type="match status" value="1"/>
</dbReference>
<dbReference type="SMART" id="SM00347">
    <property type="entry name" value="HTH_MARR"/>
    <property type="match status" value="1"/>
</dbReference>
<keyword evidence="3" id="KW-0804">Transcription</keyword>
<dbReference type="PROSITE" id="PS50995">
    <property type="entry name" value="HTH_MARR_2"/>
    <property type="match status" value="1"/>
</dbReference>
<reference evidence="6" key="1">
    <citation type="journal article" date="2019" name="Int. J. Syst. Evol. Microbiol.">
        <title>The Global Catalogue of Microorganisms (GCM) 10K type strain sequencing project: providing services to taxonomists for standard genome sequencing and annotation.</title>
        <authorList>
            <consortium name="The Broad Institute Genomics Platform"/>
            <consortium name="The Broad Institute Genome Sequencing Center for Infectious Disease"/>
            <person name="Wu L."/>
            <person name="Ma J."/>
        </authorList>
    </citation>
    <scope>NUCLEOTIDE SEQUENCE [LARGE SCALE GENOMIC DNA]</scope>
    <source>
        <strain evidence="6">JCM 18015</strain>
    </source>
</reference>
<dbReference type="Gene3D" id="1.10.10.10">
    <property type="entry name" value="Winged helix-like DNA-binding domain superfamily/Winged helix DNA-binding domain"/>
    <property type="match status" value="1"/>
</dbReference>
<evidence type="ECO:0000256" key="3">
    <source>
        <dbReference type="ARBA" id="ARBA00023163"/>
    </source>
</evidence>
<dbReference type="PANTHER" id="PTHR33164">
    <property type="entry name" value="TRANSCRIPTIONAL REGULATOR, MARR FAMILY"/>
    <property type="match status" value="1"/>
</dbReference>
<dbReference type="PRINTS" id="PR00598">
    <property type="entry name" value="HTHMARR"/>
</dbReference>
<protein>
    <submittedName>
        <fullName evidence="5">MarR family transcriptional regulator</fullName>
    </submittedName>
</protein>
<dbReference type="InterPro" id="IPR036388">
    <property type="entry name" value="WH-like_DNA-bd_sf"/>
</dbReference>
<dbReference type="Pfam" id="PF01047">
    <property type="entry name" value="MarR"/>
    <property type="match status" value="1"/>
</dbReference>
<evidence type="ECO:0000313" key="6">
    <source>
        <dbReference type="Proteomes" id="UP001499910"/>
    </source>
</evidence>
<dbReference type="EMBL" id="BAABHW010000006">
    <property type="protein sequence ID" value="GAA5080263.1"/>
    <property type="molecule type" value="Genomic_DNA"/>
</dbReference>
<organism evidence="5 6">
    <name type="scientific">[Roseibacterium] beibuensis</name>
    <dbReference type="NCBI Taxonomy" id="1193142"/>
    <lineage>
        <taxon>Bacteria</taxon>
        <taxon>Pseudomonadati</taxon>
        <taxon>Pseudomonadota</taxon>
        <taxon>Alphaproteobacteria</taxon>
        <taxon>Rhodobacterales</taxon>
        <taxon>Roseobacteraceae</taxon>
        <taxon>Roseicyclus</taxon>
    </lineage>
</organism>
<dbReference type="RefSeq" id="WP_259553298.1">
    <property type="nucleotide sequence ID" value="NZ_BAABHW010000006.1"/>
</dbReference>
<name>A0ABP9LKD5_9RHOB</name>
<keyword evidence="6" id="KW-1185">Reference proteome</keyword>
<evidence type="ECO:0000256" key="2">
    <source>
        <dbReference type="ARBA" id="ARBA00023125"/>
    </source>
</evidence>
<dbReference type="InterPro" id="IPR000835">
    <property type="entry name" value="HTH_MarR-typ"/>
</dbReference>